<accession>A0A5J9TG59</accession>
<dbReference type="Proteomes" id="UP000324897">
    <property type="component" value="Chromosome 3"/>
</dbReference>
<dbReference type="EMBL" id="RWGY01000039">
    <property type="protein sequence ID" value="TVU10008.1"/>
    <property type="molecule type" value="Genomic_DNA"/>
</dbReference>
<dbReference type="AlphaFoldDB" id="A0A5J9TG59"/>
<proteinExistence type="predicted"/>
<keyword evidence="2" id="KW-1185">Reference proteome</keyword>
<gene>
    <name evidence="1" type="ORF">EJB05_43511</name>
</gene>
<name>A0A5J9TG59_9POAL</name>
<evidence type="ECO:0000313" key="2">
    <source>
        <dbReference type="Proteomes" id="UP000324897"/>
    </source>
</evidence>
<evidence type="ECO:0000313" key="1">
    <source>
        <dbReference type="EMBL" id="TVU10008.1"/>
    </source>
</evidence>
<feature type="non-terminal residue" evidence="1">
    <location>
        <position position="1"/>
    </location>
</feature>
<protein>
    <submittedName>
        <fullName evidence="1">Uncharacterized protein</fullName>
    </submittedName>
</protein>
<reference evidence="1 2" key="1">
    <citation type="journal article" date="2019" name="Sci. Rep.">
        <title>A high-quality genome of Eragrostis curvula grass provides insights into Poaceae evolution and supports new strategies to enhance forage quality.</title>
        <authorList>
            <person name="Carballo J."/>
            <person name="Santos B.A.C.M."/>
            <person name="Zappacosta D."/>
            <person name="Garbus I."/>
            <person name="Selva J.P."/>
            <person name="Gallo C.A."/>
            <person name="Diaz A."/>
            <person name="Albertini E."/>
            <person name="Caccamo M."/>
            <person name="Echenique V."/>
        </authorList>
    </citation>
    <scope>NUCLEOTIDE SEQUENCE [LARGE SCALE GENOMIC DNA]</scope>
    <source>
        <strain evidence="2">cv. Victoria</strain>
        <tissue evidence="1">Leaf</tissue>
    </source>
</reference>
<sequence>MASRRVAAIRQGDLGVDRKQAQVQALPDIDLYSRSSSSSSSSLCFSAAIYMRHQCLQIVRSTEIPLLTYGSY</sequence>
<organism evidence="1 2">
    <name type="scientific">Eragrostis curvula</name>
    <name type="common">weeping love grass</name>
    <dbReference type="NCBI Taxonomy" id="38414"/>
    <lineage>
        <taxon>Eukaryota</taxon>
        <taxon>Viridiplantae</taxon>
        <taxon>Streptophyta</taxon>
        <taxon>Embryophyta</taxon>
        <taxon>Tracheophyta</taxon>
        <taxon>Spermatophyta</taxon>
        <taxon>Magnoliopsida</taxon>
        <taxon>Liliopsida</taxon>
        <taxon>Poales</taxon>
        <taxon>Poaceae</taxon>
        <taxon>PACMAD clade</taxon>
        <taxon>Chloridoideae</taxon>
        <taxon>Eragrostideae</taxon>
        <taxon>Eragrostidinae</taxon>
        <taxon>Eragrostis</taxon>
    </lineage>
</organism>
<dbReference type="Gramene" id="TVU10008">
    <property type="protein sequence ID" value="TVU10008"/>
    <property type="gene ID" value="EJB05_43511"/>
</dbReference>
<comment type="caution">
    <text evidence="1">The sequence shown here is derived from an EMBL/GenBank/DDBJ whole genome shotgun (WGS) entry which is preliminary data.</text>
</comment>